<keyword evidence="3" id="KW-1185">Reference proteome</keyword>
<comment type="caution">
    <text evidence="2">The sequence shown here is derived from an EMBL/GenBank/DDBJ whole genome shotgun (WGS) entry which is preliminary data.</text>
</comment>
<reference evidence="2 3" key="1">
    <citation type="submission" date="2020-08" db="EMBL/GenBank/DDBJ databases">
        <title>Genomic Encyclopedia of Type Strains, Phase III (KMG-III): the genomes of soil and plant-associated and newly described type strains.</title>
        <authorList>
            <person name="Whitman W."/>
        </authorList>
    </citation>
    <scope>NUCLEOTIDE SEQUENCE [LARGE SCALE GENOMIC DNA]</scope>
    <source>
        <strain evidence="2 3">CECT 8960</strain>
    </source>
</reference>
<dbReference type="AlphaFoldDB" id="A0A7W7QFG1"/>
<evidence type="ECO:0000313" key="2">
    <source>
        <dbReference type="EMBL" id="MBB4912636.1"/>
    </source>
</evidence>
<organism evidence="2 3">
    <name type="scientific">Actinophytocola algeriensis</name>
    <dbReference type="NCBI Taxonomy" id="1768010"/>
    <lineage>
        <taxon>Bacteria</taxon>
        <taxon>Bacillati</taxon>
        <taxon>Actinomycetota</taxon>
        <taxon>Actinomycetes</taxon>
        <taxon>Pseudonocardiales</taxon>
        <taxon>Pseudonocardiaceae</taxon>
    </lineage>
</organism>
<feature type="region of interest" description="Disordered" evidence="1">
    <location>
        <begin position="38"/>
        <end position="65"/>
    </location>
</feature>
<evidence type="ECO:0000313" key="3">
    <source>
        <dbReference type="Proteomes" id="UP000520767"/>
    </source>
</evidence>
<evidence type="ECO:0000256" key="1">
    <source>
        <dbReference type="SAM" id="MobiDB-lite"/>
    </source>
</evidence>
<gene>
    <name evidence="2" type="ORF">FHR82_008908</name>
</gene>
<dbReference type="Proteomes" id="UP000520767">
    <property type="component" value="Unassembled WGS sequence"/>
</dbReference>
<proteinExistence type="predicted"/>
<protein>
    <submittedName>
        <fullName evidence="2">Uncharacterized protein</fullName>
    </submittedName>
</protein>
<name>A0A7W7QFG1_9PSEU</name>
<sequence>MVFRRRCDDLAEGVPPESLIAGVGEDLDTGGVVEPVDDAGLSGLGDVGGTARTTGAAEQDPSASVADDQGFHRVLAGLPGDEPLPSLTFADGVSDADLGGVHLESQLVVRNALDVEILTQ</sequence>
<accession>A0A7W7QFG1</accession>
<dbReference type="EMBL" id="JACHJQ010000015">
    <property type="protein sequence ID" value="MBB4912636.1"/>
    <property type="molecule type" value="Genomic_DNA"/>
</dbReference>